<evidence type="ECO:0000313" key="1">
    <source>
        <dbReference type="EMBL" id="KAK9794672.1"/>
    </source>
</evidence>
<gene>
    <name evidence="1" type="ORF">WJX73_005886</name>
</gene>
<sequence length="147" mass="16812">MAGRPVVTVQVGETPNPREAKEEILIRSRPKHQTFVNAMGNLPYRDRKWWKLLDNPPEEDRKRGLVDTWSVPRGVYDSILQTFQDTMTLQISEREDFPFKGASAAGPGTNIDQKSQMTIMAYFQPKPKKRASHVDALCGDKQKKIKE</sequence>
<name>A0AAW1NVZ3_9CHLO</name>
<organism evidence="1 2">
    <name type="scientific">Symbiochloris irregularis</name>
    <dbReference type="NCBI Taxonomy" id="706552"/>
    <lineage>
        <taxon>Eukaryota</taxon>
        <taxon>Viridiplantae</taxon>
        <taxon>Chlorophyta</taxon>
        <taxon>core chlorophytes</taxon>
        <taxon>Trebouxiophyceae</taxon>
        <taxon>Trebouxiales</taxon>
        <taxon>Trebouxiaceae</taxon>
        <taxon>Symbiochloris</taxon>
    </lineage>
</organism>
<dbReference type="AlphaFoldDB" id="A0AAW1NVZ3"/>
<dbReference type="Proteomes" id="UP001465755">
    <property type="component" value="Unassembled WGS sequence"/>
</dbReference>
<proteinExistence type="predicted"/>
<comment type="caution">
    <text evidence="1">The sequence shown here is derived from an EMBL/GenBank/DDBJ whole genome shotgun (WGS) entry which is preliminary data.</text>
</comment>
<accession>A0AAW1NVZ3</accession>
<protein>
    <submittedName>
        <fullName evidence="1">Uncharacterized protein</fullName>
    </submittedName>
</protein>
<reference evidence="1 2" key="1">
    <citation type="journal article" date="2024" name="Nat. Commun.">
        <title>Phylogenomics reveals the evolutionary origins of lichenization in chlorophyte algae.</title>
        <authorList>
            <person name="Puginier C."/>
            <person name="Libourel C."/>
            <person name="Otte J."/>
            <person name="Skaloud P."/>
            <person name="Haon M."/>
            <person name="Grisel S."/>
            <person name="Petersen M."/>
            <person name="Berrin J.G."/>
            <person name="Delaux P.M."/>
            <person name="Dal Grande F."/>
            <person name="Keller J."/>
        </authorList>
    </citation>
    <scope>NUCLEOTIDE SEQUENCE [LARGE SCALE GENOMIC DNA]</scope>
    <source>
        <strain evidence="1 2">SAG 2036</strain>
    </source>
</reference>
<evidence type="ECO:0000313" key="2">
    <source>
        <dbReference type="Proteomes" id="UP001465755"/>
    </source>
</evidence>
<keyword evidence="2" id="KW-1185">Reference proteome</keyword>
<dbReference type="EMBL" id="JALJOQ010000135">
    <property type="protein sequence ID" value="KAK9794672.1"/>
    <property type="molecule type" value="Genomic_DNA"/>
</dbReference>